<evidence type="ECO:0000256" key="5">
    <source>
        <dbReference type="ARBA" id="ARBA00013112"/>
    </source>
</evidence>
<dbReference type="SUPFAM" id="SSF56784">
    <property type="entry name" value="HAD-like"/>
    <property type="match status" value="1"/>
</dbReference>
<feature type="domain" description="Sucrose phosphatase-like" evidence="10">
    <location>
        <begin position="601"/>
        <end position="728"/>
    </location>
</feature>
<gene>
    <name evidence="11" type="ORF">RHGRI_019772</name>
</gene>
<evidence type="ECO:0000256" key="1">
    <source>
        <dbReference type="ARBA" id="ARBA00001946"/>
    </source>
</evidence>
<sequence length="731" mass="81769">MGNLRRLLATRPLFLGTPMFSRSSLISGPITEPGFSGLPRGSHSLLPTLQLLLQKFRFLNHSPASGTGGGSDSSSVRTSAVEEKTAPLLPMLMLFPDMRVPCDGFGSLVNCPFLIPSSSSSSQGEEEEEEMEGDIRSACHDAVLPEVLRNSRCVGSSHGWLAFINTFDCGLYLSSLPLTAASASTPHNHNHNTNAQSSSSSAADSLRSSSPVPLFTIQLPRIITLPHFSQITHNENVWPCPSFEFLCRKDPRFFDESDFCSDMEESFPVSPKDLSETFVHKIILSAPPSLLSYHKNEGSSGGATVLVMAILGGEFRDIAFCRLAGADSSSWTLLNKVDPGSYADIMYSQSDQRLYAIRDCDLKLEAWDLRDPEKPRATVTATPIPDADNVEEEEEEFDTCKKKKYYLVESLGDILVVRRYVAHQVDNYNDKVPNQPYRTVDFQVMKLNPDGRDHWEVVEDLGDRVLFVGLNQSVSVSAAELNLRPNSIYFADEYSVDLMHKSVFQQPYFSDRLHFLDKRASGGHDFGVFDLKDGGVTGKSWRGRRCQGNKGLCCPPPVWAFVYPPSHVLAFSFWVSLIRTVLISIIAALRVMDRLNGSASLVIVSDLDYTMVDRDDTENLALLRFNALWEAYYRHDSLLVFSTGRSPTIYKQLRKEKPLLTPDITVLSVGTEIIYGESMIPDSDWEQLLNKNWNRNIVTEETAKYPELSLQSETEQRPHKVSFYMEKVHVP</sequence>
<comment type="pathway">
    <text evidence="3">Glycan biosynthesis; sucrose biosynthesis; sucrose from D-fructose 6-phosphate and UDP-alpha-D-glucose: step 2/2.</text>
</comment>
<dbReference type="GO" id="GO:0050307">
    <property type="term" value="F:sucrose-phosphate phosphatase activity"/>
    <property type="evidence" value="ECO:0007669"/>
    <property type="project" value="UniProtKB-EC"/>
</dbReference>
<protein>
    <recommendedName>
        <fullName evidence="5">sucrose-phosphate phosphatase</fullName>
        <ecNumber evidence="5">3.1.3.24</ecNumber>
    </recommendedName>
</protein>
<proteinExistence type="inferred from homology"/>
<evidence type="ECO:0000256" key="7">
    <source>
        <dbReference type="ARBA" id="ARBA00048036"/>
    </source>
</evidence>
<dbReference type="Gene3D" id="3.40.50.1000">
    <property type="entry name" value="HAD superfamily/HAD-like"/>
    <property type="match status" value="1"/>
</dbReference>
<dbReference type="NCBIfam" id="TIGR01484">
    <property type="entry name" value="HAD-SF-IIB"/>
    <property type="match status" value="1"/>
</dbReference>
<organism evidence="11 12">
    <name type="scientific">Rhododendron griersonianum</name>
    <dbReference type="NCBI Taxonomy" id="479676"/>
    <lineage>
        <taxon>Eukaryota</taxon>
        <taxon>Viridiplantae</taxon>
        <taxon>Streptophyta</taxon>
        <taxon>Embryophyta</taxon>
        <taxon>Tracheophyta</taxon>
        <taxon>Spermatophyta</taxon>
        <taxon>Magnoliopsida</taxon>
        <taxon>eudicotyledons</taxon>
        <taxon>Gunneridae</taxon>
        <taxon>Pentapetalae</taxon>
        <taxon>asterids</taxon>
        <taxon>Ericales</taxon>
        <taxon>Ericaceae</taxon>
        <taxon>Ericoideae</taxon>
        <taxon>Rhodoreae</taxon>
        <taxon>Rhododendron</taxon>
    </lineage>
</organism>
<evidence type="ECO:0000313" key="11">
    <source>
        <dbReference type="EMBL" id="KAG5539316.1"/>
    </source>
</evidence>
<dbReference type="PANTHER" id="PTHR46521">
    <property type="entry name" value="SUCROSE-PHOSPHATASE 2-RELATED"/>
    <property type="match status" value="1"/>
</dbReference>
<keyword evidence="6" id="KW-0378">Hydrolase</keyword>
<dbReference type="GO" id="GO:0000287">
    <property type="term" value="F:magnesium ion binding"/>
    <property type="evidence" value="ECO:0007669"/>
    <property type="project" value="InterPro"/>
</dbReference>
<dbReference type="InterPro" id="IPR012847">
    <property type="entry name" value="Sucrose_phosphatase_pln/cyn"/>
</dbReference>
<dbReference type="InterPro" id="IPR036412">
    <property type="entry name" value="HAD-like_sf"/>
</dbReference>
<evidence type="ECO:0000256" key="8">
    <source>
        <dbReference type="SAM" id="MobiDB-lite"/>
    </source>
</evidence>
<evidence type="ECO:0000256" key="2">
    <source>
        <dbReference type="ARBA" id="ARBA00003645"/>
    </source>
</evidence>
<dbReference type="Gene3D" id="3.90.1070.10">
    <property type="match status" value="1"/>
</dbReference>
<name>A0AAV6JDP3_9ERIC</name>
<evidence type="ECO:0000256" key="3">
    <source>
        <dbReference type="ARBA" id="ARBA00005070"/>
    </source>
</evidence>
<evidence type="ECO:0000256" key="6">
    <source>
        <dbReference type="ARBA" id="ARBA00022801"/>
    </source>
</evidence>
<feature type="domain" description="KIB1-4 beta-propeller" evidence="9">
    <location>
        <begin position="140"/>
        <end position="529"/>
    </location>
</feature>
<comment type="similarity">
    <text evidence="4">Belongs to the sucrose phosphatase family.</text>
</comment>
<dbReference type="GO" id="GO:0005986">
    <property type="term" value="P:sucrose biosynthetic process"/>
    <property type="evidence" value="ECO:0007669"/>
    <property type="project" value="InterPro"/>
</dbReference>
<dbReference type="AlphaFoldDB" id="A0AAV6JDP3"/>
<dbReference type="InterPro" id="IPR006379">
    <property type="entry name" value="HAD-SF_hydro_IIB"/>
</dbReference>
<comment type="cofactor">
    <cofactor evidence="1">
        <name>Mg(2+)</name>
        <dbReference type="ChEBI" id="CHEBI:18420"/>
    </cofactor>
</comment>
<dbReference type="PANTHER" id="PTHR46521:SF8">
    <property type="entry name" value="SUCROSE-PHOSPHATASE 3A-RELATED"/>
    <property type="match status" value="1"/>
</dbReference>
<keyword evidence="12" id="KW-1185">Reference proteome</keyword>
<reference evidence="11" key="1">
    <citation type="submission" date="2020-08" db="EMBL/GenBank/DDBJ databases">
        <title>Plant Genome Project.</title>
        <authorList>
            <person name="Zhang R.-G."/>
        </authorList>
    </citation>
    <scope>NUCLEOTIDE SEQUENCE</scope>
    <source>
        <strain evidence="11">WSP0</strain>
        <tissue evidence="11">Leaf</tissue>
    </source>
</reference>
<comment type="catalytic activity">
    <reaction evidence="7">
        <text>sucrose 6(F)-phosphate + H2O = sucrose + phosphate</text>
        <dbReference type="Rhea" id="RHEA:19289"/>
        <dbReference type="ChEBI" id="CHEBI:15377"/>
        <dbReference type="ChEBI" id="CHEBI:17992"/>
        <dbReference type="ChEBI" id="CHEBI:43474"/>
        <dbReference type="ChEBI" id="CHEBI:57723"/>
        <dbReference type="EC" id="3.1.3.24"/>
    </reaction>
</comment>
<accession>A0AAV6JDP3</accession>
<evidence type="ECO:0000259" key="10">
    <source>
        <dbReference type="Pfam" id="PF05116"/>
    </source>
</evidence>
<evidence type="ECO:0000313" key="12">
    <source>
        <dbReference type="Proteomes" id="UP000823749"/>
    </source>
</evidence>
<comment type="function">
    <text evidence="2">Catalyzes the final step of sucrose synthesis.</text>
</comment>
<dbReference type="EMBL" id="JACTNZ010000007">
    <property type="protein sequence ID" value="KAG5539316.1"/>
    <property type="molecule type" value="Genomic_DNA"/>
</dbReference>
<dbReference type="InterPro" id="IPR005174">
    <property type="entry name" value="KIB1-4_b-propeller"/>
</dbReference>
<evidence type="ECO:0000259" key="9">
    <source>
        <dbReference type="Pfam" id="PF03478"/>
    </source>
</evidence>
<dbReference type="Pfam" id="PF03478">
    <property type="entry name" value="Beta-prop_KIB1-4"/>
    <property type="match status" value="1"/>
</dbReference>
<dbReference type="EC" id="3.1.3.24" evidence="5"/>
<evidence type="ECO:0000256" key="4">
    <source>
        <dbReference type="ARBA" id="ARBA00007211"/>
    </source>
</evidence>
<dbReference type="Proteomes" id="UP000823749">
    <property type="component" value="Chromosome 7"/>
</dbReference>
<dbReference type="InterPro" id="IPR051518">
    <property type="entry name" value="Sucrose_Phosphatase"/>
</dbReference>
<dbReference type="InterPro" id="IPR023214">
    <property type="entry name" value="HAD_sf"/>
</dbReference>
<dbReference type="NCBIfam" id="TIGR01485">
    <property type="entry name" value="SPP_plant-cyano"/>
    <property type="match status" value="1"/>
</dbReference>
<dbReference type="Pfam" id="PF05116">
    <property type="entry name" value="S6PP"/>
    <property type="match status" value="1"/>
</dbReference>
<feature type="region of interest" description="Disordered" evidence="8">
    <location>
        <begin position="184"/>
        <end position="205"/>
    </location>
</feature>
<dbReference type="InterPro" id="IPR006380">
    <property type="entry name" value="SPP-like_dom"/>
</dbReference>
<feature type="compositionally biased region" description="Low complexity" evidence="8">
    <location>
        <begin position="195"/>
        <end position="205"/>
    </location>
</feature>
<comment type="caution">
    <text evidence="11">The sequence shown here is derived from an EMBL/GenBank/DDBJ whole genome shotgun (WGS) entry which is preliminary data.</text>
</comment>